<evidence type="ECO:0000313" key="2">
    <source>
        <dbReference type="EMBL" id="KAG5169615.1"/>
    </source>
</evidence>
<protein>
    <recommendedName>
        <fullName evidence="3">WW domain-containing protein</fullName>
    </recommendedName>
</protein>
<feature type="region of interest" description="Disordered" evidence="1">
    <location>
        <begin position="46"/>
        <end position="89"/>
    </location>
</feature>
<evidence type="ECO:0008006" key="3">
    <source>
        <dbReference type="Google" id="ProtNLM"/>
    </source>
</evidence>
<dbReference type="EMBL" id="JAFIQS010000005">
    <property type="protein sequence ID" value="KAG5169615.1"/>
    <property type="molecule type" value="Genomic_DNA"/>
</dbReference>
<accession>A0A8H7XX82</accession>
<dbReference type="AlphaFoldDB" id="A0A8H7XX82"/>
<feature type="region of interest" description="Disordered" evidence="1">
    <location>
        <begin position="108"/>
        <end position="132"/>
    </location>
</feature>
<name>A0A8H7XX82_PSICU</name>
<proteinExistence type="predicted"/>
<evidence type="ECO:0000256" key="1">
    <source>
        <dbReference type="SAM" id="MobiDB-lite"/>
    </source>
</evidence>
<reference evidence="2" key="1">
    <citation type="submission" date="2021-02" db="EMBL/GenBank/DDBJ databases">
        <title>Psilocybe cubensis genome.</title>
        <authorList>
            <person name="Mckernan K.J."/>
            <person name="Crawford S."/>
            <person name="Trippe A."/>
            <person name="Kane L.T."/>
            <person name="Mclaughlin S."/>
        </authorList>
    </citation>
    <scope>NUCLEOTIDE SEQUENCE [LARGE SCALE GENOMIC DNA]</scope>
    <source>
        <strain evidence="2">MGC-MH-2018</strain>
    </source>
</reference>
<comment type="caution">
    <text evidence="2">The sequence shown here is derived from an EMBL/GenBank/DDBJ whole genome shotgun (WGS) entry which is preliminary data.</text>
</comment>
<gene>
    <name evidence="2" type="ORF">JR316_006171</name>
</gene>
<sequence length="485" mass="51930">METVVENQDSRPLPEGWVQNYEPSMQLWYYVQMNVMPPKVSFTHPADLAPAGKQKSASPSSSLESDSRSKSSAAPSPHSSPVPLANMSPQPTASSVIWVKDNSASPPLCAPIPQPVPGSRQLPAPPHSSDESHVTLSVLYPSAHANNAPNAQLTLGNMSSGNGANDNVSKLTPPSLYDVNYQLHQAQALQPWSSLPDHLQHVHQRSQTFAPGQTRQVGHNPNNVVSNEVPACVNGFQQTQALVTHARLPSQPPSFTTVATNPVAATAQSQPDRSRHYTTIATNPVAFEVQPQGNQSTNFTNMATNHVNQMGASPGAVSVGNTGAPSLPTFLFSQTGRVMGPRPPPLNNTSPTFTGSTFANPTSNLQINSAMTRPNNQLANSMGKIAAKVAIEAASGFVSQATGIPTTVMRSVGNFITDRRLIFMWKGMFEKKKNPIQAKVLQAVLEGDPKANYQGVIDALIKQQQELNAVQMKASMAYKPIPSHL</sequence>
<organism evidence="2">
    <name type="scientific">Psilocybe cubensis</name>
    <name type="common">Psychedelic mushroom</name>
    <name type="synonym">Stropharia cubensis</name>
    <dbReference type="NCBI Taxonomy" id="181762"/>
    <lineage>
        <taxon>Eukaryota</taxon>
        <taxon>Fungi</taxon>
        <taxon>Dikarya</taxon>
        <taxon>Basidiomycota</taxon>
        <taxon>Agaricomycotina</taxon>
        <taxon>Agaricomycetes</taxon>
        <taxon>Agaricomycetidae</taxon>
        <taxon>Agaricales</taxon>
        <taxon>Agaricineae</taxon>
        <taxon>Strophariaceae</taxon>
        <taxon>Psilocybe</taxon>
    </lineage>
</organism>
<feature type="compositionally biased region" description="Low complexity" evidence="1">
    <location>
        <begin position="49"/>
        <end position="81"/>
    </location>
</feature>